<accession>A0ABS8V688</accession>
<proteinExistence type="predicted"/>
<protein>
    <submittedName>
        <fullName evidence="1">Uncharacterized protein</fullName>
    </submittedName>
</protein>
<reference evidence="1 2" key="1">
    <citation type="journal article" date="2021" name="BMC Genomics">
        <title>Datura genome reveals duplications of psychoactive alkaloid biosynthetic genes and high mutation rate following tissue culture.</title>
        <authorList>
            <person name="Rajewski A."/>
            <person name="Carter-House D."/>
            <person name="Stajich J."/>
            <person name="Litt A."/>
        </authorList>
    </citation>
    <scope>NUCLEOTIDE SEQUENCE [LARGE SCALE GENOMIC DNA]</scope>
    <source>
        <strain evidence="1">AR-01</strain>
    </source>
</reference>
<evidence type="ECO:0000313" key="2">
    <source>
        <dbReference type="Proteomes" id="UP000823775"/>
    </source>
</evidence>
<gene>
    <name evidence="1" type="ORF">HAX54_029462</name>
</gene>
<comment type="caution">
    <text evidence="1">The sequence shown here is derived from an EMBL/GenBank/DDBJ whole genome shotgun (WGS) entry which is preliminary data.</text>
</comment>
<dbReference type="Proteomes" id="UP000823775">
    <property type="component" value="Unassembled WGS sequence"/>
</dbReference>
<dbReference type="EMBL" id="JACEIK010003658">
    <property type="protein sequence ID" value="MCD9642588.1"/>
    <property type="molecule type" value="Genomic_DNA"/>
</dbReference>
<organism evidence="1 2">
    <name type="scientific">Datura stramonium</name>
    <name type="common">Jimsonweed</name>
    <name type="synonym">Common thornapple</name>
    <dbReference type="NCBI Taxonomy" id="4076"/>
    <lineage>
        <taxon>Eukaryota</taxon>
        <taxon>Viridiplantae</taxon>
        <taxon>Streptophyta</taxon>
        <taxon>Embryophyta</taxon>
        <taxon>Tracheophyta</taxon>
        <taxon>Spermatophyta</taxon>
        <taxon>Magnoliopsida</taxon>
        <taxon>eudicotyledons</taxon>
        <taxon>Gunneridae</taxon>
        <taxon>Pentapetalae</taxon>
        <taxon>asterids</taxon>
        <taxon>lamiids</taxon>
        <taxon>Solanales</taxon>
        <taxon>Solanaceae</taxon>
        <taxon>Solanoideae</taxon>
        <taxon>Datureae</taxon>
        <taxon>Datura</taxon>
    </lineage>
</organism>
<feature type="non-terminal residue" evidence="1">
    <location>
        <position position="51"/>
    </location>
</feature>
<name>A0ABS8V688_DATST</name>
<evidence type="ECO:0000313" key="1">
    <source>
        <dbReference type="EMBL" id="MCD9642588.1"/>
    </source>
</evidence>
<sequence length="51" mass="5814">MFSFSRGLWDPRYLRVSPLPQWAQVGVIVIRDSRPVSKCDITPVKVLTIGK</sequence>
<keyword evidence="2" id="KW-1185">Reference proteome</keyword>